<keyword evidence="4" id="KW-1185">Reference proteome</keyword>
<protein>
    <submittedName>
        <fullName evidence="3">Uncharacterized protein</fullName>
    </submittedName>
</protein>
<dbReference type="EMBL" id="BGPR01019465">
    <property type="protein sequence ID" value="GBN82014.1"/>
    <property type="molecule type" value="Genomic_DNA"/>
</dbReference>
<evidence type="ECO:0000313" key="2">
    <source>
        <dbReference type="EMBL" id="GBN82014.1"/>
    </source>
</evidence>
<name>A0A4Y2S407_ARAVE</name>
<accession>A0A4Y2S407</accession>
<reference evidence="3 4" key="1">
    <citation type="journal article" date="2019" name="Sci. Rep.">
        <title>Orb-weaving spider Araneus ventricosus genome elucidates the spidroin gene catalogue.</title>
        <authorList>
            <person name="Kono N."/>
            <person name="Nakamura H."/>
            <person name="Ohtoshi R."/>
            <person name="Moran D.A.P."/>
            <person name="Shinohara A."/>
            <person name="Yoshida Y."/>
            <person name="Fujiwara M."/>
            <person name="Mori M."/>
            <person name="Tomita M."/>
            <person name="Arakawa K."/>
        </authorList>
    </citation>
    <scope>NUCLEOTIDE SEQUENCE [LARGE SCALE GENOMIC DNA]</scope>
</reference>
<organism evidence="3 4">
    <name type="scientific">Araneus ventricosus</name>
    <name type="common">Orbweaver spider</name>
    <name type="synonym">Epeira ventricosa</name>
    <dbReference type="NCBI Taxonomy" id="182803"/>
    <lineage>
        <taxon>Eukaryota</taxon>
        <taxon>Metazoa</taxon>
        <taxon>Ecdysozoa</taxon>
        <taxon>Arthropoda</taxon>
        <taxon>Chelicerata</taxon>
        <taxon>Arachnida</taxon>
        <taxon>Araneae</taxon>
        <taxon>Araneomorphae</taxon>
        <taxon>Entelegynae</taxon>
        <taxon>Araneoidea</taxon>
        <taxon>Araneidae</taxon>
        <taxon>Araneus</taxon>
    </lineage>
</organism>
<evidence type="ECO:0000313" key="3">
    <source>
        <dbReference type="EMBL" id="GBN82179.1"/>
    </source>
</evidence>
<sequence>MGFSGEPAVTLSWRKMKLLQKKRKLPNKNGDELSRQLLQEQRVVVTASSQSIAKPHRHLRTTQQAVSETENSIRDHTIYLKTTYPFSQHMRHFNFSNVNPRVLPSHKRTIVCSID</sequence>
<comment type="caution">
    <text evidence="3">The sequence shown here is derived from an EMBL/GenBank/DDBJ whole genome shotgun (WGS) entry which is preliminary data.</text>
</comment>
<dbReference type="Proteomes" id="UP000499080">
    <property type="component" value="Unassembled WGS sequence"/>
</dbReference>
<proteinExistence type="predicted"/>
<feature type="region of interest" description="Disordered" evidence="1">
    <location>
        <begin position="48"/>
        <end position="68"/>
    </location>
</feature>
<evidence type="ECO:0000256" key="1">
    <source>
        <dbReference type="SAM" id="MobiDB-lite"/>
    </source>
</evidence>
<dbReference type="OrthoDB" id="6468092at2759"/>
<gene>
    <name evidence="2" type="ORF">AVEN_259645_1</name>
    <name evidence="3" type="ORF">AVEN_269497_1</name>
</gene>
<dbReference type="AlphaFoldDB" id="A0A4Y2S407"/>
<evidence type="ECO:0000313" key="4">
    <source>
        <dbReference type="Proteomes" id="UP000499080"/>
    </source>
</evidence>
<dbReference type="EMBL" id="BGPR01019518">
    <property type="protein sequence ID" value="GBN82179.1"/>
    <property type="molecule type" value="Genomic_DNA"/>
</dbReference>